<proteinExistence type="predicted"/>
<evidence type="ECO:0000313" key="1">
    <source>
        <dbReference type="EMBL" id="KAI9917867.1"/>
    </source>
</evidence>
<evidence type="ECO:0000313" key="2">
    <source>
        <dbReference type="Proteomes" id="UP001163321"/>
    </source>
</evidence>
<accession>A0ACC0WGZ5</accession>
<comment type="caution">
    <text evidence="1">The sequence shown here is derived from an EMBL/GenBank/DDBJ whole genome shotgun (WGS) entry which is preliminary data.</text>
</comment>
<protein>
    <submittedName>
        <fullName evidence="1">Uncharacterized protein</fullName>
    </submittedName>
</protein>
<keyword evidence="2" id="KW-1185">Reference proteome</keyword>
<organism evidence="1 2">
    <name type="scientific">Peronosclerospora sorghi</name>
    <dbReference type="NCBI Taxonomy" id="230839"/>
    <lineage>
        <taxon>Eukaryota</taxon>
        <taxon>Sar</taxon>
        <taxon>Stramenopiles</taxon>
        <taxon>Oomycota</taxon>
        <taxon>Peronosporomycetes</taxon>
        <taxon>Peronosporales</taxon>
        <taxon>Peronosporaceae</taxon>
        <taxon>Peronosclerospora</taxon>
    </lineage>
</organism>
<gene>
    <name evidence="1" type="ORF">PsorP6_013185</name>
</gene>
<name>A0ACC0WGZ5_9STRA</name>
<sequence>MMSLSAPWKRPSITKTSFARIITASALPLALAADLCAQWDRATSNNYIVYNNLWNKNAASAGNQYTRIDKTSGSTISWRTSYTWTGGALKGVKSYSNAALVFTPKQISSISSIPTTIQFTYLYNTALPFVTDVSYDLFTSSTPNGKHEFGIMIFLAAYAGAGPISRTGKSIATVTIGSNVFNLYKGPNGSTTVFSFVATRTLVHFSADLKDFLSYLVKNHGLPLTQYLTDVQAGTEPFSSERPCLQDIPEQKQGERELDFYDFFKRAFVSEYKAVDVGIRNRPLPVVIVEVTGVDGSVTWAQVSTVSDTVSTGQGRGLPV</sequence>
<dbReference type="EMBL" id="CM047592">
    <property type="protein sequence ID" value="KAI9917867.1"/>
    <property type="molecule type" value="Genomic_DNA"/>
</dbReference>
<reference evidence="1 2" key="1">
    <citation type="journal article" date="2022" name="bioRxiv">
        <title>The genome of the oomycete Peronosclerospora sorghi, a cosmopolitan pathogen of maize and sorghum, is inflated with dispersed pseudogenes.</title>
        <authorList>
            <person name="Fletcher K."/>
            <person name="Martin F."/>
            <person name="Isakeit T."/>
            <person name="Cavanaugh K."/>
            <person name="Magill C."/>
            <person name="Michelmore R."/>
        </authorList>
    </citation>
    <scope>NUCLEOTIDE SEQUENCE [LARGE SCALE GENOMIC DNA]</scope>
    <source>
        <strain evidence="1">P6</strain>
    </source>
</reference>
<dbReference type="Proteomes" id="UP001163321">
    <property type="component" value="Chromosome 13"/>
</dbReference>